<proteinExistence type="predicted"/>
<dbReference type="EMBL" id="JABANP010000155">
    <property type="protein sequence ID" value="KAF4688298.1"/>
    <property type="molecule type" value="Genomic_DNA"/>
</dbReference>
<dbReference type="OrthoDB" id="7482279at2759"/>
<protein>
    <submittedName>
        <fullName evidence="2">Uncharacterized protein</fullName>
    </submittedName>
</protein>
<feature type="compositionally biased region" description="Polar residues" evidence="1">
    <location>
        <begin position="530"/>
        <end position="546"/>
    </location>
</feature>
<evidence type="ECO:0000313" key="3">
    <source>
        <dbReference type="Proteomes" id="UP000541610"/>
    </source>
</evidence>
<organism evidence="2 3">
    <name type="scientific">Perkinsus olseni</name>
    <name type="common">Perkinsus atlanticus</name>
    <dbReference type="NCBI Taxonomy" id="32597"/>
    <lineage>
        <taxon>Eukaryota</taxon>
        <taxon>Sar</taxon>
        <taxon>Alveolata</taxon>
        <taxon>Perkinsozoa</taxon>
        <taxon>Perkinsea</taxon>
        <taxon>Perkinsida</taxon>
        <taxon>Perkinsidae</taxon>
        <taxon>Perkinsus</taxon>
    </lineage>
</organism>
<reference evidence="2 3" key="1">
    <citation type="submission" date="2020-04" db="EMBL/GenBank/DDBJ databases">
        <title>Perkinsus olseni comparative genomics.</title>
        <authorList>
            <person name="Bogema D.R."/>
        </authorList>
    </citation>
    <scope>NUCLEOTIDE SEQUENCE [LARGE SCALE GENOMIC DNA]</scope>
    <source>
        <strain evidence="2">00978-12</strain>
    </source>
</reference>
<gene>
    <name evidence="2" type="ORF">FOZ60_002895</name>
</gene>
<feature type="region of interest" description="Disordered" evidence="1">
    <location>
        <begin position="430"/>
        <end position="455"/>
    </location>
</feature>
<accession>A0A7J6NWX9</accession>
<feature type="compositionally biased region" description="Polar residues" evidence="1">
    <location>
        <begin position="504"/>
        <end position="518"/>
    </location>
</feature>
<evidence type="ECO:0000313" key="2">
    <source>
        <dbReference type="EMBL" id="KAF4688298.1"/>
    </source>
</evidence>
<comment type="caution">
    <text evidence="2">The sequence shown here is derived from an EMBL/GenBank/DDBJ whole genome shotgun (WGS) entry which is preliminary data.</text>
</comment>
<dbReference type="AlphaFoldDB" id="A0A7J6NWX9"/>
<evidence type="ECO:0000256" key="1">
    <source>
        <dbReference type="SAM" id="MobiDB-lite"/>
    </source>
</evidence>
<sequence>MLSWPKVAYQSFLTSAAIGLGPEYTSVLEVLDIIPAHARAASDDFIDFQESDLRLPSEIITVLSRMEPLSITVRGGPSIPTAVMAQRLRQELPNADVTVLQGNPRDDTETRVLAERSIQLSNSTSLPTGRTVVIDYLGLAQNLRDAMAAVKGEEMPLGELSLAVLEYMSNLGSMLAPGGLLVLSKPGGILDPGLLAAMGFRACNSSDEVMVCRKASQDERTDTAWGFWTSCRLGDCRQQRLGLDVGSEWVTEERACLKGTHGCMLGHANTTAALENYIKTDSGNKPPTSVDELSGEEVSAKGEVVEDVGGTPQVVETSLEALGSEAASAVSDQQLTVDAVADQETGGDQLISLGESTMTGGEPGVTLNDDEGISEVDHGLQRVTAVTPEASEAQADVTQYSSSVPMIEEEPLVVDEVLSQQAEDPKLGTGRLEDFSITTPNDNGGEMADAPKEREVGRAPEIARDGLDEPLALEEGNAVPSVATFPSDGEEVVEVAALSPGEVDSTQALDEPGSSSLTVGEAPQHEGQASVAQSTSGKVTPSTLESPGTDLNGMTREGSPHDDVLAGTPAMVETAAAIVVNTARIVDYGEEDNTTMTVDYAEENNTAMTVDYGEEDKSAMTVDYAEEDNTAMTVDYGEEDKSAMTVDYGEEDNTAMTVDYAEEDNTAMTVDYGEEDKSAMTVDYSEEDNTAMTVDHGEEDNTAMTVDYGEEDNPATDIRGCEGTPDGQCIDLFS</sequence>
<feature type="region of interest" description="Disordered" evidence="1">
    <location>
        <begin position="501"/>
        <end position="565"/>
    </location>
</feature>
<name>A0A7J6NWX9_PEROL</name>
<dbReference type="Proteomes" id="UP000541610">
    <property type="component" value="Unassembled WGS sequence"/>
</dbReference>